<evidence type="ECO:0000256" key="1">
    <source>
        <dbReference type="SAM" id="Phobius"/>
    </source>
</evidence>
<keyword evidence="1" id="KW-1133">Transmembrane helix</keyword>
<dbReference type="AlphaFoldDB" id="A0A2X0MKL3"/>
<accession>A0A2X0MKL3</accession>
<proteinExistence type="predicted"/>
<feature type="transmembrane region" description="Helical" evidence="1">
    <location>
        <begin position="158"/>
        <end position="175"/>
    </location>
</feature>
<evidence type="ECO:0000313" key="2">
    <source>
        <dbReference type="EMBL" id="SGY15010.1"/>
    </source>
</evidence>
<name>A0A2X0MKL3_9BASI</name>
<keyword evidence="1" id="KW-0812">Transmembrane</keyword>
<gene>
    <name evidence="2" type="primary">BQ5605_C013g07206</name>
    <name evidence="2" type="ORF">BQ5605_C013G07206</name>
</gene>
<sequence length="200" mass="21819">MPVHLHLPSHHTIFTSTSILVFTFTLHPSPSPSHSLPPRITSTFILCLHLYVCFSPLYLPIVPPPLNLPHFMLLVFDLDLERQPRLHRTVHLLLTSSTSTFASTSGFGVTGGFLVRQSAVQDVMTGINDESTTLSTKTASAGNAAGQVRLEDGDDGEVVGMCGGSLCLLFSLVFFSRARIRPRCTATPTMVLFFVFSLFG</sequence>
<dbReference type="Proteomes" id="UP000249464">
    <property type="component" value="Unassembled WGS sequence"/>
</dbReference>
<evidence type="ECO:0000313" key="3">
    <source>
        <dbReference type="Proteomes" id="UP000249464"/>
    </source>
</evidence>
<organism evidence="2 3">
    <name type="scientific">Microbotryum silenes-dioicae</name>
    <dbReference type="NCBI Taxonomy" id="796604"/>
    <lineage>
        <taxon>Eukaryota</taxon>
        <taxon>Fungi</taxon>
        <taxon>Dikarya</taxon>
        <taxon>Basidiomycota</taxon>
        <taxon>Pucciniomycotina</taxon>
        <taxon>Microbotryomycetes</taxon>
        <taxon>Microbotryales</taxon>
        <taxon>Microbotryaceae</taxon>
        <taxon>Microbotryum</taxon>
    </lineage>
</organism>
<protein>
    <submittedName>
        <fullName evidence="2">BQ5605_C013g07206 protein</fullName>
    </submittedName>
</protein>
<feature type="transmembrane region" description="Helical" evidence="1">
    <location>
        <begin position="40"/>
        <end position="59"/>
    </location>
</feature>
<reference evidence="2 3" key="1">
    <citation type="submission" date="2016-11" db="EMBL/GenBank/DDBJ databases">
        <authorList>
            <person name="Jaros S."/>
            <person name="Januszkiewicz K."/>
            <person name="Wedrychowicz H."/>
        </authorList>
    </citation>
    <scope>NUCLEOTIDE SEQUENCE [LARGE SCALE GENOMIC DNA]</scope>
</reference>
<keyword evidence="1" id="KW-0472">Membrane</keyword>
<keyword evidence="3" id="KW-1185">Reference proteome</keyword>
<dbReference type="EMBL" id="FQNC01000013">
    <property type="protein sequence ID" value="SGY15010.1"/>
    <property type="molecule type" value="Genomic_DNA"/>
</dbReference>